<feature type="region of interest" description="Disordered" evidence="2">
    <location>
        <begin position="1"/>
        <end position="99"/>
    </location>
</feature>
<feature type="compositionally biased region" description="Polar residues" evidence="2">
    <location>
        <begin position="288"/>
        <end position="298"/>
    </location>
</feature>
<feature type="compositionally biased region" description="Basic and acidic residues" evidence="2">
    <location>
        <begin position="261"/>
        <end position="277"/>
    </location>
</feature>
<proteinExistence type="predicted"/>
<feature type="compositionally biased region" description="Low complexity" evidence="2">
    <location>
        <begin position="358"/>
        <end position="374"/>
    </location>
</feature>
<feature type="compositionally biased region" description="Basic and acidic residues" evidence="2">
    <location>
        <begin position="299"/>
        <end position="311"/>
    </location>
</feature>
<feature type="region of interest" description="Disordered" evidence="2">
    <location>
        <begin position="350"/>
        <end position="384"/>
    </location>
</feature>
<evidence type="ECO:0000256" key="1">
    <source>
        <dbReference type="SAM" id="Coils"/>
    </source>
</evidence>
<reference evidence="3" key="1">
    <citation type="submission" date="2022-10" db="EMBL/GenBank/DDBJ databases">
        <authorList>
            <person name="Chen Y."/>
            <person name="Dougan E. K."/>
            <person name="Chan C."/>
            <person name="Rhodes N."/>
            <person name="Thang M."/>
        </authorList>
    </citation>
    <scope>NUCLEOTIDE SEQUENCE</scope>
</reference>
<feature type="compositionally biased region" description="Basic and acidic residues" evidence="2">
    <location>
        <begin position="575"/>
        <end position="584"/>
    </location>
</feature>
<dbReference type="Proteomes" id="UP001152797">
    <property type="component" value="Unassembled WGS sequence"/>
</dbReference>
<feature type="compositionally biased region" description="Acidic residues" evidence="2">
    <location>
        <begin position="26"/>
        <end position="48"/>
    </location>
</feature>
<evidence type="ECO:0000313" key="6">
    <source>
        <dbReference type="Proteomes" id="UP001152797"/>
    </source>
</evidence>
<keyword evidence="1" id="KW-0175">Coiled coil</keyword>
<evidence type="ECO:0000256" key="2">
    <source>
        <dbReference type="SAM" id="MobiDB-lite"/>
    </source>
</evidence>
<gene>
    <name evidence="3" type="ORF">C1SCF055_LOCUS1521</name>
</gene>
<protein>
    <submittedName>
        <fullName evidence="5">Reticulocyte-binding protein homolog 2a (PfR2Ha) (PfRH2a) [Cleaved into: Reticulocyte-binding protein homolog 2a 85 kDa form Reticulocyte-binding protein homolog 2a 285 kDa form]</fullName>
    </submittedName>
</protein>
<reference evidence="4" key="2">
    <citation type="submission" date="2024-04" db="EMBL/GenBank/DDBJ databases">
        <authorList>
            <person name="Chen Y."/>
            <person name="Shah S."/>
            <person name="Dougan E. K."/>
            <person name="Thang M."/>
            <person name="Chan C."/>
        </authorList>
    </citation>
    <scope>NUCLEOTIDE SEQUENCE [LARGE SCALE GENOMIC DNA]</scope>
</reference>
<sequence length="721" mass="80990">MPSSLPFKWEADEEEDVSSENSEASADSEQDSDEDEEEDDVEDSEEEEERKKPKAKAKGKAKAKSKGGAKKTKASGSKTKSKKVSKKKSKPSTTSKKGDEQFFRYSSWRAVPESHLRSFILHVEPKRAMAVNELSGRELRRVFYGYFRQPPGKKPERKKKGQIKIDLANQYELLGKPGHNKTLQDVISMVEDEFSKNLDFSLEHVGKVIWIVCGKQRVALPENIKWKGEIFKEPSTGIPFVSDGKVSKRCVDFFRDDESGEKKVKSHTEAAKGKNEKFQVLPVPLPGKSQTGSNAPSESSKDDKDKDKDLDQNSAAENENQKPVCYCNWHRSACPDCNKGWMEEIQAGRAPKVGDGTGPSAPSSSDSDGGPALPDSDEEPDYDLEKDALDGYSMHQLRDGRTLVLNHNEKDVIQMHDLGSKCSDWKLTKNNTAGKHLGELFIHSLSQSAKSMWVPKLKFSNMDEADVRLLKAELMGVESVDPKPKVEEKKSQEAKHEEQKKLEIETEAKRKKSEEEQAKKEADELERKKQEAKKKSEAEASGSPANTETTADAVRKRIEAELREKIEKELLERQKLQGAKARDQGEEDLNQGAAKMEEDEKGKKAEEEKVKKAEEEEKAKKAEEEKAKKAEDEKAKMAEETQKQKKAEADEKARLQKEADESRKAKAARIEDDAEEVSSKEGDIVEVSTSDIVKANKEKALKRKDELQAQERNAKKVKMPS</sequence>
<evidence type="ECO:0000313" key="3">
    <source>
        <dbReference type="EMBL" id="CAI3972990.1"/>
    </source>
</evidence>
<feature type="region of interest" description="Disordered" evidence="2">
    <location>
        <begin position="261"/>
        <end position="319"/>
    </location>
</feature>
<dbReference type="EMBL" id="CAMXCT030000047">
    <property type="protein sequence ID" value="CAL4760302.1"/>
    <property type="molecule type" value="Genomic_DNA"/>
</dbReference>
<comment type="caution">
    <text evidence="3">The sequence shown here is derived from an EMBL/GenBank/DDBJ whole genome shotgun (WGS) entry which is preliminary data.</text>
</comment>
<dbReference type="AlphaFoldDB" id="A0A9P1BHV7"/>
<organism evidence="3">
    <name type="scientific">Cladocopium goreaui</name>
    <dbReference type="NCBI Taxonomy" id="2562237"/>
    <lineage>
        <taxon>Eukaryota</taxon>
        <taxon>Sar</taxon>
        <taxon>Alveolata</taxon>
        <taxon>Dinophyceae</taxon>
        <taxon>Suessiales</taxon>
        <taxon>Symbiodiniaceae</taxon>
        <taxon>Cladocopium</taxon>
    </lineage>
</organism>
<evidence type="ECO:0000313" key="5">
    <source>
        <dbReference type="EMBL" id="CAL4760302.1"/>
    </source>
</evidence>
<accession>A0A9P1BHV7</accession>
<feature type="compositionally biased region" description="Basic and acidic residues" evidence="2">
    <location>
        <begin position="595"/>
        <end position="683"/>
    </location>
</feature>
<feature type="compositionally biased region" description="Basic residues" evidence="2">
    <location>
        <begin position="52"/>
        <end position="90"/>
    </location>
</feature>
<dbReference type="EMBL" id="CAMXCT010000047">
    <property type="protein sequence ID" value="CAI3972990.1"/>
    <property type="molecule type" value="Genomic_DNA"/>
</dbReference>
<name>A0A9P1BHV7_9DINO</name>
<feature type="region of interest" description="Disordered" evidence="2">
    <location>
        <begin position="575"/>
        <end position="690"/>
    </location>
</feature>
<evidence type="ECO:0000313" key="4">
    <source>
        <dbReference type="EMBL" id="CAL1126365.1"/>
    </source>
</evidence>
<feature type="region of interest" description="Disordered" evidence="2">
    <location>
        <begin position="480"/>
        <end position="556"/>
    </location>
</feature>
<dbReference type="EMBL" id="CAMXCT020000047">
    <property type="protein sequence ID" value="CAL1126365.1"/>
    <property type="molecule type" value="Genomic_DNA"/>
</dbReference>
<feature type="compositionally biased region" description="Basic and acidic residues" evidence="2">
    <location>
        <begin position="480"/>
        <end position="538"/>
    </location>
</feature>
<feature type="coiled-coil region" evidence="1">
    <location>
        <begin position="690"/>
        <end position="717"/>
    </location>
</feature>
<keyword evidence="6" id="KW-1185">Reference proteome</keyword>